<accession>A0A1C7I9N9</accession>
<protein>
    <submittedName>
        <fullName evidence="1">Uncharacterized protein</fullName>
    </submittedName>
</protein>
<dbReference type="AlphaFoldDB" id="A0A1C7I9N9"/>
<keyword evidence="2" id="KW-1185">Reference proteome</keyword>
<sequence>MFLELEQNDLIARAAMLLGEKDPVFESFVDTYSRLSPNNRKILMNFLVEFSASLAEKKE</sequence>
<dbReference type="KEGG" id="byl:A4V09_11370"/>
<dbReference type="RefSeq" id="WP_065542485.1">
    <property type="nucleotide sequence ID" value="NZ_CP015405.2"/>
</dbReference>
<organism evidence="1 2">
    <name type="scientific">Blautia pseudococcoides</name>
    <dbReference type="NCBI Taxonomy" id="1796616"/>
    <lineage>
        <taxon>Bacteria</taxon>
        <taxon>Bacillati</taxon>
        <taxon>Bacillota</taxon>
        <taxon>Clostridia</taxon>
        <taxon>Lachnospirales</taxon>
        <taxon>Lachnospiraceae</taxon>
        <taxon>Blautia</taxon>
    </lineage>
</organism>
<dbReference type="Proteomes" id="UP000092574">
    <property type="component" value="Chromosome"/>
</dbReference>
<proteinExistence type="predicted"/>
<evidence type="ECO:0000313" key="1">
    <source>
        <dbReference type="EMBL" id="ANU76315.1"/>
    </source>
</evidence>
<reference evidence="1" key="1">
    <citation type="submission" date="2017-04" db="EMBL/GenBank/DDBJ databases">
        <title>Complete Genome Sequences of Twelve Strains of a Stable Defined Moderately Diverse Mouse Microbiota 2 (sDMDMm2).</title>
        <authorList>
            <person name="Uchimura Y."/>
            <person name="Wyss M."/>
            <person name="Brugiroux S."/>
            <person name="Limenitakis J.P."/>
            <person name="Stecher B."/>
            <person name="McCoy K.D."/>
            <person name="Macpherson A.J."/>
        </authorList>
    </citation>
    <scope>NUCLEOTIDE SEQUENCE</scope>
    <source>
        <strain evidence="1">YL58</strain>
    </source>
</reference>
<dbReference type="STRING" id="1796616.A4V09_11370"/>
<dbReference type="OrthoDB" id="2735991at2"/>
<dbReference type="EMBL" id="CP015405">
    <property type="protein sequence ID" value="ANU76315.1"/>
    <property type="molecule type" value="Genomic_DNA"/>
</dbReference>
<name>A0A1C7I9N9_9FIRM</name>
<gene>
    <name evidence="1" type="ORF">A4V09_11370</name>
</gene>
<evidence type="ECO:0000313" key="2">
    <source>
        <dbReference type="Proteomes" id="UP000092574"/>
    </source>
</evidence>